<dbReference type="PROSITE" id="PS50850">
    <property type="entry name" value="MFS"/>
    <property type="match status" value="1"/>
</dbReference>
<comment type="caution">
    <text evidence="9">The sequence shown here is derived from an EMBL/GenBank/DDBJ whole genome shotgun (WGS) entry which is preliminary data.</text>
</comment>
<evidence type="ECO:0000256" key="4">
    <source>
        <dbReference type="ARBA" id="ARBA00022989"/>
    </source>
</evidence>
<dbReference type="GO" id="GO:0016020">
    <property type="term" value="C:membrane"/>
    <property type="evidence" value="ECO:0007669"/>
    <property type="project" value="UniProtKB-SubCell"/>
</dbReference>
<evidence type="ECO:0000259" key="8">
    <source>
        <dbReference type="PROSITE" id="PS50850"/>
    </source>
</evidence>
<accession>A0ABD3MGG7</accession>
<dbReference type="InterPro" id="IPR020846">
    <property type="entry name" value="MFS_dom"/>
</dbReference>
<dbReference type="InterPro" id="IPR011701">
    <property type="entry name" value="MFS"/>
</dbReference>
<feature type="transmembrane region" description="Helical" evidence="7">
    <location>
        <begin position="172"/>
        <end position="189"/>
    </location>
</feature>
<proteinExistence type="predicted"/>
<evidence type="ECO:0000256" key="3">
    <source>
        <dbReference type="ARBA" id="ARBA00022692"/>
    </source>
</evidence>
<feature type="compositionally biased region" description="Polar residues" evidence="6">
    <location>
        <begin position="640"/>
        <end position="654"/>
    </location>
</feature>
<dbReference type="Proteomes" id="UP001530293">
    <property type="component" value="Unassembled WGS sequence"/>
</dbReference>
<evidence type="ECO:0000256" key="2">
    <source>
        <dbReference type="ARBA" id="ARBA00022448"/>
    </source>
</evidence>
<organism evidence="9 10">
    <name type="scientific">Discostella pseudostelligera</name>
    <dbReference type="NCBI Taxonomy" id="259834"/>
    <lineage>
        <taxon>Eukaryota</taxon>
        <taxon>Sar</taxon>
        <taxon>Stramenopiles</taxon>
        <taxon>Ochrophyta</taxon>
        <taxon>Bacillariophyta</taxon>
        <taxon>Coscinodiscophyceae</taxon>
        <taxon>Thalassiosirophycidae</taxon>
        <taxon>Stephanodiscales</taxon>
        <taxon>Stephanodiscaceae</taxon>
        <taxon>Discostella</taxon>
    </lineage>
</organism>
<feature type="transmembrane region" description="Helical" evidence="7">
    <location>
        <begin position="400"/>
        <end position="420"/>
    </location>
</feature>
<feature type="region of interest" description="Disordered" evidence="6">
    <location>
        <begin position="640"/>
        <end position="668"/>
    </location>
</feature>
<evidence type="ECO:0000256" key="7">
    <source>
        <dbReference type="SAM" id="Phobius"/>
    </source>
</evidence>
<protein>
    <recommendedName>
        <fullName evidence="8">Major facilitator superfamily (MFS) profile domain-containing protein</fullName>
    </recommendedName>
</protein>
<keyword evidence="4 7" id="KW-1133">Transmembrane helix</keyword>
<gene>
    <name evidence="9" type="ORF">ACHAWU_001015</name>
</gene>
<feature type="transmembrane region" description="Helical" evidence="7">
    <location>
        <begin position="571"/>
        <end position="594"/>
    </location>
</feature>
<feature type="transmembrane region" description="Helical" evidence="7">
    <location>
        <begin position="432"/>
        <end position="453"/>
    </location>
</feature>
<keyword evidence="10" id="KW-1185">Reference proteome</keyword>
<feature type="transmembrane region" description="Helical" evidence="7">
    <location>
        <begin position="535"/>
        <end position="559"/>
    </location>
</feature>
<evidence type="ECO:0000256" key="5">
    <source>
        <dbReference type="ARBA" id="ARBA00023136"/>
    </source>
</evidence>
<feature type="domain" description="Major facilitator superfamily (MFS) profile" evidence="8">
    <location>
        <begin position="57"/>
        <end position="599"/>
    </location>
</feature>
<dbReference type="PANTHER" id="PTHR23511">
    <property type="entry name" value="SYNAPTIC VESICLE GLYCOPROTEIN 2"/>
    <property type="match status" value="1"/>
</dbReference>
<keyword evidence="3 7" id="KW-0812">Transmembrane</keyword>
<keyword evidence="5 7" id="KW-0472">Membrane</keyword>
<dbReference type="AlphaFoldDB" id="A0ABD3MGG7"/>
<evidence type="ECO:0000313" key="10">
    <source>
        <dbReference type="Proteomes" id="UP001530293"/>
    </source>
</evidence>
<reference evidence="9 10" key="1">
    <citation type="submission" date="2024-10" db="EMBL/GenBank/DDBJ databases">
        <title>Updated reference genomes for cyclostephanoid diatoms.</title>
        <authorList>
            <person name="Roberts W.R."/>
            <person name="Alverson A.J."/>
        </authorList>
    </citation>
    <scope>NUCLEOTIDE SEQUENCE [LARGE SCALE GENOMIC DNA]</scope>
    <source>
        <strain evidence="9 10">AJA232-27</strain>
    </source>
</reference>
<dbReference type="SUPFAM" id="SSF103473">
    <property type="entry name" value="MFS general substrate transporter"/>
    <property type="match status" value="1"/>
</dbReference>
<dbReference type="InterPro" id="IPR036259">
    <property type="entry name" value="MFS_trans_sf"/>
</dbReference>
<feature type="transmembrane region" description="Helical" evidence="7">
    <location>
        <begin position="112"/>
        <end position="131"/>
    </location>
</feature>
<dbReference type="InterPro" id="IPR005829">
    <property type="entry name" value="Sugar_transporter_CS"/>
</dbReference>
<feature type="transmembrane region" description="Helical" evidence="7">
    <location>
        <begin position="201"/>
        <end position="224"/>
    </location>
</feature>
<dbReference type="PROSITE" id="PS00216">
    <property type="entry name" value="SUGAR_TRANSPORT_1"/>
    <property type="match status" value="1"/>
</dbReference>
<feature type="transmembrane region" description="Helical" evidence="7">
    <location>
        <begin position="502"/>
        <end position="523"/>
    </location>
</feature>
<dbReference type="PANTHER" id="PTHR23511:SF34">
    <property type="entry name" value="SYNAPTIC VESICLE GLYCOPROTEIN 2"/>
    <property type="match status" value="1"/>
</dbReference>
<feature type="transmembrane region" description="Helical" evidence="7">
    <location>
        <begin position="244"/>
        <end position="267"/>
    </location>
</feature>
<keyword evidence="2" id="KW-0813">Transport</keyword>
<dbReference type="EMBL" id="JALLBG020000130">
    <property type="protein sequence ID" value="KAL3762868.1"/>
    <property type="molecule type" value="Genomic_DNA"/>
</dbReference>
<name>A0ABD3MGG7_9STRA</name>
<dbReference type="Pfam" id="PF07690">
    <property type="entry name" value="MFS_1"/>
    <property type="match status" value="1"/>
</dbReference>
<feature type="transmembrane region" description="Helical" evidence="7">
    <location>
        <begin position="140"/>
        <end position="160"/>
    </location>
</feature>
<sequence length="668" mass="73566">MTSTAHSARSIDDFLEHLYRIHKRRFVLLPNDTSKTSHDHVGPRIFQYRHYCLPPLPLLALCIANSSDATEILMLSYLLANPTFRRDMFSDSSNGADDEAQDDASSMQGAEYLAASIFLGMLIGGTILGFLSDQFGRRPALLAGLVTNATAGLLSSLHFLTPTSAQLTMWRFIAGVGIGATVPSLFSLASEWCPKEVRGAVVTLVASFWMVGSLFVSSLAWILFRREDLQLQENYHDIESSFHTWRIFAAVCALPSALGAVMVYVYVPESPRFLASRKREYELASVCNRMAELMGVQLINDALYKANTNMDDHGDDHVVIKETCSSTSTYMTDSIANEMDYIHPLTGPELRQNYDSGIPNTADTAASSNSLVTRLRLALRTIPRTLRILHSPQLLMRTTLPLQVIWFSLSFSTYGITTWINTLFHAIHLQNIYFNSFLFALANLPGNIASILYSDRFGRNRMLVGSLIGAAGGLTGFAFLVHGNGTAADNGEDDDSKFNARTFGIVLFACIFQMFSIISWNTIDIMTGELFPTSVRSAGMGICTACGRFGAMFAQFVFARLMMAGNGEGEVASVYVLVVAATSLLIGAGMPMFLQRDMTMGQLPDELSEPTSSRFVTLGCISNASPKDHLSDDEVDNTAGLQSRSMNEYDSIQAESRHRTLEEEDFLL</sequence>
<comment type="subcellular location">
    <subcellularLocation>
        <location evidence="1">Membrane</location>
        <topology evidence="1">Multi-pass membrane protein</topology>
    </subcellularLocation>
</comment>
<dbReference type="Gene3D" id="1.20.1250.20">
    <property type="entry name" value="MFS general substrate transporter like domains"/>
    <property type="match status" value="1"/>
</dbReference>
<dbReference type="PROSITE" id="PS00217">
    <property type="entry name" value="SUGAR_TRANSPORT_2"/>
    <property type="match status" value="1"/>
</dbReference>
<evidence type="ECO:0000256" key="1">
    <source>
        <dbReference type="ARBA" id="ARBA00004141"/>
    </source>
</evidence>
<evidence type="ECO:0000256" key="6">
    <source>
        <dbReference type="SAM" id="MobiDB-lite"/>
    </source>
</evidence>
<feature type="transmembrane region" description="Helical" evidence="7">
    <location>
        <begin position="462"/>
        <end position="482"/>
    </location>
</feature>
<evidence type="ECO:0000313" key="9">
    <source>
        <dbReference type="EMBL" id="KAL3762868.1"/>
    </source>
</evidence>